<sequence>MTTNPIRILLRSHPHRSIALCAPDHVLTFRHNPTASNHAAAPSYAANLPYNNHGSGSNSSVNLSSGVNGGNGAAAKCMVEFAERQEADLSDYHPMGSALPCRGTLGLISLNRDVFICVVTGASLVATVRPGETVYRIHAVEFHCLNSSEYDNMSLDDLYGQDSDHGRHGEQIFEHPCAALRKMLSEGTFYYSTDFDLTNRLQNRSVDHTSTSTHFSIESFNDSFLWNMALIKPLLQFRSRLPTSTRMALDSTRILTSAIRGFVETTTVSRGILPINSQRGATPGKTFITIISRLSCRRAGTRFNSRGMDDDGHVANFVETETVIWDSRAEDNVRGVGFSYTQVRGSVPVFWEQQAGLLPGQQKITITRSPEATQPSFDRHIEGIADKYGAIHIVNLLSALKPGEAELTRMFDNMIRHSPFLAQNDKVGTGELLKATKYDFHEETKAGYEAAAQIRRYIEESADSFAYFLTEDVDHDKDERTAPHSTVILQQEGVFRTNCLDCLDRTNLIQQIISQMAIERFLRDRKERAITELWSRHSVLWADNGDALSRIYAGTGALKSSFTRSGKSSLGGVLADFRKSATRMYINNFADKGRQTTIDMLLGRLVTQDPVVLYDPINDFVNAELAKRSDQFLTTKVISIHVGTMNLNGRTDGIEQDLTSWLFPPPCPHYQPELIVIGFQEIVELSPQQIMSTDPERRQLWEAAVLDNLNRASKASTKGKKEYILLRGGQLVGAALGIYVRSDVISQIKNVEGSLKKTGMSGLSGNKGAVAIRFDYGNTRICLVTAHLAAGFANYDERNRDYRTIAHGLKFQRGRSIDDHDVVIWLGDFNYRIGLSNEETKRLIKAGDLGKLYENDQLNLQMIAGYTFPYYSEARLTFLPTYRFDINSDEYDTSEKLRIPAWCDRILRKGSNVRQLTYNSAPLKFSDHRPVYATFEATIQFINEEVKERLSQQIYASRRDSVGAKFTGTSTPNLLDDDESEEELVGYDPIAPGLPPASTDTRKWWLDQGAPAKSTVKPPGENYEVNTTKMMGNPFAATAERDWVKKEAPAPPPARGSSTTPKPPSGPNSAVTSPTSPEISPGLRRTGTSSSTSSSRAPSVRKLPPPYDPASLPSLGNQILLPPPPPLAPLQRQRNGREMTSPPFQPPSRSPATTSITGPSSPPFTAPSTIPTSRPALQPHNTSSSVDTSGKPPPPKPKKPQALAGSTGEVSPQSFKSAFEGVDDEPIASVASRIRGMEMGDNADSSAPMKRTVSSPASGASSSAMGGVRSASTTGRRNGASDEVGDRPPLPQRRTPGNLMDEGSGDGVSGWKPLTPGK</sequence>
<evidence type="ECO:0000256" key="3">
    <source>
        <dbReference type="ARBA" id="ARBA00009678"/>
    </source>
</evidence>
<evidence type="ECO:0000256" key="5">
    <source>
        <dbReference type="ARBA" id="ARBA00022448"/>
    </source>
</evidence>
<evidence type="ECO:0000313" key="11">
    <source>
        <dbReference type="EMBL" id="KAK6528857.1"/>
    </source>
</evidence>
<dbReference type="GO" id="GO:0015031">
    <property type="term" value="P:protein transport"/>
    <property type="evidence" value="ECO:0007669"/>
    <property type="project" value="UniProtKB-KW"/>
</dbReference>
<protein>
    <recommendedName>
        <fullName evidence="4">phosphoinositide 5-phosphatase</fullName>
        <ecNumber evidence="4">3.1.3.36</ecNumber>
    </recommendedName>
</protein>
<dbReference type="InterPro" id="IPR036691">
    <property type="entry name" value="Endo/exonu/phosph_ase_sf"/>
</dbReference>
<evidence type="ECO:0000256" key="7">
    <source>
        <dbReference type="ARBA" id="ARBA00022801"/>
    </source>
</evidence>
<keyword evidence="12" id="KW-1185">Reference proteome</keyword>
<feature type="compositionally biased region" description="Polar residues" evidence="9">
    <location>
        <begin position="1179"/>
        <end position="1188"/>
    </location>
</feature>
<name>A0AAV9X317_9PEZI</name>
<dbReference type="FunFam" id="3.60.10.10:FF:000029">
    <property type="entry name" value="Inositol polyphosphate 5-phosphatase"/>
    <property type="match status" value="1"/>
</dbReference>
<comment type="caution">
    <text evidence="11">The sequence shown here is derived from an EMBL/GenBank/DDBJ whole genome shotgun (WGS) entry which is preliminary data.</text>
</comment>
<evidence type="ECO:0000256" key="8">
    <source>
        <dbReference type="ARBA" id="ARBA00022927"/>
    </source>
</evidence>
<dbReference type="GO" id="GO:0005737">
    <property type="term" value="C:cytoplasm"/>
    <property type="evidence" value="ECO:0007669"/>
    <property type="project" value="UniProtKB-SubCell"/>
</dbReference>
<dbReference type="GO" id="GO:0004439">
    <property type="term" value="F:phosphatidylinositol-4,5-bisphosphate 5-phosphatase activity"/>
    <property type="evidence" value="ECO:0007669"/>
    <property type="project" value="UniProtKB-EC"/>
</dbReference>
<feature type="compositionally biased region" description="Low complexity" evidence="9">
    <location>
        <begin position="1084"/>
        <end position="1096"/>
    </location>
</feature>
<evidence type="ECO:0000313" key="12">
    <source>
        <dbReference type="Proteomes" id="UP001365542"/>
    </source>
</evidence>
<dbReference type="PANTHER" id="PTHR11200">
    <property type="entry name" value="INOSITOL 5-PHOSPHATASE"/>
    <property type="match status" value="1"/>
</dbReference>
<dbReference type="EC" id="3.1.3.36" evidence="4"/>
<evidence type="ECO:0000256" key="6">
    <source>
        <dbReference type="ARBA" id="ARBA00022490"/>
    </source>
</evidence>
<dbReference type="PANTHER" id="PTHR11200:SF257">
    <property type="entry name" value="PHOSPHOINOSITIDE 5-PHOSPHATASE"/>
    <property type="match status" value="1"/>
</dbReference>
<keyword evidence="5" id="KW-0813">Transport</keyword>
<dbReference type="Proteomes" id="UP001365542">
    <property type="component" value="Unassembled WGS sequence"/>
</dbReference>
<dbReference type="PROSITE" id="PS50275">
    <property type="entry name" value="SAC"/>
    <property type="match status" value="1"/>
</dbReference>
<comment type="similarity">
    <text evidence="2">Belongs to the synaptojanin family.</text>
</comment>
<keyword evidence="7" id="KW-0378">Hydrolase</keyword>
<keyword evidence="8" id="KW-0653">Protein transport</keyword>
<feature type="region of interest" description="Disordered" evidence="9">
    <location>
        <begin position="1047"/>
        <end position="1318"/>
    </location>
</feature>
<comment type="similarity">
    <text evidence="3">In the central section; belongs to the inositol 1,4,5-trisphosphate 5-phosphatase family.</text>
</comment>
<accession>A0AAV9X317</accession>
<dbReference type="InterPro" id="IPR002013">
    <property type="entry name" value="SAC_dom"/>
</dbReference>
<dbReference type="Gene3D" id="3.60.10.10">
    <property type="entry name" value="Endonuclease/exonuclease/phosphatase"/>
    <property type="match status" value="1"/>
</dbReference>
<dbReference type="SUPFAM" id="SSF56219">
    <property type="entry name" value="DNase I-like"/>
    <property type="match status" value="1"/>
</dbReference>
<dbReference type="Pfam" id="PF02383">
    <property type="entry name" value="Syja_N"/>
    <property type="match status" value="1"/>
</dbReference>
<keyword evidence="6" id="KW-0963">Cytoplasm</keyword>
<dbReference type="GO" id="GO:0043813">
    <property type="term" value="F:phosphatidylinositol-3,5-bisphosphate 5-phosphatase activity"/>
    <property type="evidence" value="ECO:0007669"/>
    <property type="project" value="TreeGrafter"/>
</dbReference>
<dbReference type="EMBL" id="JAVHJO010000014">
    <property type="protein sequence ID" value="KAK6528857.1"/>
    <property type="molecule type" value="Genomic_DNA"/>
</dbReference>
<gene>
    <name evidence="11" type="primary">INP52_1</name>
    <name evidence="11" type="ORF">TWF694_004091</name>
</gene>
<comment type="subcellular location">
    <subcellularLocation>
        <location evidence="1">Cytoplasm</location>
    </subcellularLocation>
</comment>
<feature type="domain" description="SAC" evidence="10">
    <location>
        <begin position="180"/>
        <end position="554"/>
    </location>
</feature>
<dbReference type="Pfam" id="PF22669">
    <property type="entry name" value="Exo_endo_phos2"/>
    <property type="match status" value="1"/>
</dbReference>
<feature type="compositionally biased region" description="Low complexity" evidence="9">
    <location>
        <begin position="1254"/>
        <end position="1272"/>
    </location>
</feature>
<proteinExistence type="inferred from homology"/>
<dbReference type="InterPro" id="IPR046985">
    <property type="entry name" value="IP5"/>
</dbReference>
<feature type="region of interest" description="Disordered" evidence="9">
    <location>
        <begin position="1008"/>
        <end position="1027"/>
    </location>
</feature>
<dbReference type="GO" id="GO:0016020">
    <property type="term" value="C:membrane"/>
    <property type="evidence" value="ECO:0007669"/>
    <property type="project" value="TreeGrafter"/>
</dbReference>
<dbReference type="GO" id="GO:0046856">
    <property type="term" value="P:phosphatidylinositol dephosphorylation"/>
    <property type="evidence" value="ECO:0007669"/>
    <property type="project" value="InterPro"/>
</dbReference>
<evidence type="ECO:0000259" key="10">
    <source>
        <dbReference type="PROSITE" id="PS50275"/>
    </source>
</evidence>
<dbReference type="SMART" id="SM00128">
    <property type="entry name" value="IPPc"/>
    <property type="match status" value="1"/>
</dbReference>
<evidence type="ECO:0000256" key="9">
    <source>
        <dbReference type="SAM" id="MobiDB-lite"/>
    </source>
</evidence>
<dbReference type="InterPro" id="IPR000300">
    <property type="entry name" value="IPPc"/>
</dbReference>
<reference evidence="11 12" key="1">
    <citation type="submission" date="2019-10" db="EMBL/GenBank/DDBJ databases">
        <authorList>
            <person name="Palmer J.M."/>
        </authorList>
    </citation>
    <scope>NUCLEOTIDE SEQUENCE [LARGE SCALE GENOMIC DNA]</scope>
    <source>
        <strain evidence="11 12">TWF694</strain>
    </source>
</reference>
<evidence type="ECO:0000256" key="2">
    <source>
        <dbReference type="ARBA" id="ARBA00008943"/>
    </source>
</evidence>
<evidence type="ECO:0000256" key="4">
    <source>
        <dbReference type="ARBA" id="ARBA00013044"/>
    </source>
</evidence>
<feature type="compositionally biased region" description="Polar residues" evidence="9">
    <location>
        <begin position="1150"/>
        <end position="1159"/>
    </location>
</feature>
<evidence type="ECO:0000256" key="1">
    <source>
        <dbReference type="ARBA" id="ARBA00004496"/>
    </source>
</evidence>
<organism evidence="11 12">
    <name type="scientific">Orbilia ellipsospora</name>
    <dbReference type="NCBI Taxonomy" id="2528407"/>
    <lineage>
        <taxon>Eukaryota</taxon>
        <taxon>Fungi</taxon>
        <taxon>Dikarya</taxon>
        <taxon>Ascomycota</taxon>
        <taxon>Pezizomycotina</taxon>
        <taxon>Orbiliomycetes</taxon>
        <taxon>Orbiliales</taxon>
        <taxon>Orbiliaceae</taxon>
        <taxon>Orbilia</taxon>
    </lineage>
</organism>